<dbReference type="InterPro" id="IPR013099">
    <property type="entry name" value="K_chnl_dom"/>
</dbReference>
<dbReference type="Pfam" id="PF02254">
    <property type="entry name" value="TrkA_N"/>
    <property type="match status" value="1"/>
</dbReference>
<dbReference type="STRING" id="1121451.DESAM_23212"/>
<name>L0RFF6_9BACT</name>
<dbReference type="PRINTS" id="PR00169">
    <property type="entry name" value="KCHANNEL"/>
</dbReference>
<comment type="subcellular location">
    <subcellularLocation>
        <location evidence="1">Cell membrane</location>
        <topology evidence="1">Multi-pass membrane protein</topology>
    </subcellularLocation>
</comment>
<feature type="transmembrane region" description="Helical" evidence="2">
    <location>
        <begin position="68"/>
        <end position="88"/>
    </location>
</feature>
<feature type="domain" description="RCK N-terminal" evidence="3">
    <location>
        <begin position="108"/>
        <end position="228"/>
    </location>
</feature>
<dbReference type="Gene3D" id="3.40.50.720">
    <property type="entry name" value="NAD(P)-binding Rossmann-like Domain"/>
    <property type="match status" value="1"/>
</dbReference>
<dbReference type="PATRIC" id="fig|1121451.3.peg.3417"/>
<dbReference type="SUPFAM" id="SSF81324">
    <property type="entry name" value="Voltage-gated potassium channels"/>
    <property type="match status" value="1"/>
</dbReference>
<dbReference type="SUPFAM" id="SSF51735">
    <property type="entry name" value="NAD(P)-binding Rossmann-fold domains"/>
    <property type="match status" value="1"/>
</dbReference>
<dbReference type="InterPro" id="IPR036291">
    <property type="entry name" value="NAD(P)-bd_dom_sf"/>
</dbReference>
<keyword evidence="2" id="KW-1133">Transmembrane helix</keyword>
<dbReference type="Proteomes" id="UP000010808">
    <property type="component" value="Chromosome"/>
</dbReference>
<dbReference type="GO" id="GO:0005886">
    <property type="term" value="C:plasma membrane"/>
    <property type="evidence" value="ECO:0007669"/>
    <property type="project" value="UniProtKB-SubCell"/>
</dbReference>
<proteinExistence type="predicted"/>
<dbReference type="GO" id="GO:0006813">
    <property type="term" value="P:potassium ion transport"/>
    <property type="evidence" value="ECO:0007669"/>
    <property type="project" value="InterPro"/>
</dbReference>
<accession>L0RFF6</accession>
<keyword evidence="2" id="KW-0812">Transmembrane</keyword>
<evidence type="ECO:0000259" key="3">
    <source>
        <dbReference type="PROSITE" id="PS51201"/>
    </source>
</evidence>
<dbReference type="PROSITE" id="PS51201">
    <property type="entry name" value="RCK_N"/>
    <property type="match status" value="1"/>
</dbReference>
<dbReference type="SUPFAM" id="SSF116726">
    <property type="entry name" value="TrkA C-terminal domain-like"/>
    <property type="match status" value="1"/>
</dbReference>
<dbReference type="HOGENOM" id="CLU_050982_1_1_7"/>
<evidence type="ECO:0000313" key="4">
    <source>
        <dbReference type="EMBL" id="CCO25479.1"/>
    </source>
</evidence>
<dbReference type="PANTHER" id="PTHR43833">
    <property type="entry name" value="POTASSIUM CHANNEL PROTEIN 2-RELATED-RELATED"/>
    <property type="match status" value="1"/>
</dbReference>
<dbReference type="Gene3D" id="1.10.287.70">
    <property type="match status" value="1"/>
</dbReference>
<dbReference type="Pfam" id="PF07885">
    <property type="entry name" value="Ion_trans_2"/>
    <property type="match status" value="1"/>
</dbReference>
<evidence type="ECO:0000256" key="2">
    <source>
        <dbReference type="SAM" id="Phobius"/>
    </source>
</evidence>
<feature type="transmembrane region" description="Helical" evidence="2">
    <location>
        <begin position="6"/>
        <end position="27"/>
    </location>
</feature>
<feature type="transmembrane region" description="Helical" evidence="2">
    <location>
        <begin position="39"/>
        <end position="56"/>
    </location>
</feature>
<keyword evidence="2" id="KW-0472">Membrane</keyword>
<dbReference type="EMBL" id="FO203522">
    <property type="protein sequence ID" value="CCO25479.1"/>
    <property type="molecule type" value="Genomic_DNA"/>
</dbReference>
<dbReference type="eggNOG" id="COG1226">
    <property type="taxonomic scope" value="Bacteria"/>
</dbReference>
<dbReference type="AlphaFoldDB" id="L0RFF6"/>
<dbReference type="InterPro" id="IPR036721">
    <property type="entry name" value="RCK_C_sf"/>
</dbReference>
<gene>
    <name evidence="4" type="ORF">DESAM_23212</name>
</gene>
<protein>
    <submittedName>
        <fullName evidence="4">Ion transport 2 domain protein</fullName>
    </submittedName>
</protein>
<dbReference type="KEGG" id="dhy:DESAM_23212"/>
<keyword evidence="5" id="KW-1185">Reference proteome</keyword>
<evidence type="ECO:0000313" key="5">
    <source>
        <dbReference type="Proteomes" id="UP000010808"/>
    </source>
</evidence>
<dbReference type="PANTHER" id="PTHR43833:SF9">
    <property type="entry name" value="POTASSIUM CHANNEL PROTEIN YUGO-RELATED"/>
    <property type="match status" value="1"/>
</dbReference>
<reference evidence="4 5" key="1">
    <citation type="submission" date="2012-10" db="EMBL/GenBank/DDBJ databases">
        <authorList>
            <person name="Genoscope - CEA"/>
        </authorList>
    </citation>
    <scope>NUCLEOTIDE SEQUENCE [LARGE SCALE GENOMIC DNA]</scope>
    <source>
        <strain evidence="5">AM13 / DSM 14728</strain>
    </source>
</reference>
<dbReference type="InterPro" id="IPR003148">
    <property type="entry name" value="RCK_N"/>
</dbReference>
<organism evidence="4 5">
    <name type="scientific">Maridesulfovibrio hydrothermalis AM13 = DSM 14728</name>
    <dbReference type="NCBI Taxonomy" id="1121451"/>
    <lineage>
        <taxon>Bacteria</taxon>
        <taxon>Pseudomonadati</taxon>
        <taxon>Thermodesulfobacteriota</taxon>
        <taxon>Desulfovibrionia</taxon>
        <taxon>Desulfovibrionales</taxon>
        <taxon>Desulfovibrionaceae</taxon>
        <taxon>Maridesulfovibrio</taxon>
    </lineage>
</organism>
<sequence>MAMKKGSILFVAALVGYSAVILLIYYFESANESSNIKTLFDAFWYSLVTLTTVGYGDLYPTSIAGKMISMTMVLGSLGILGLFIGKLTEYIQALAERRKMGFDGTDFSNHVIIVGWNEFSEDVLTQLVHAGKKVCVITDNKDHIDFIYENFKKEQVFVVYSDMNCRECLKKANASEAVSLMPNFGDDAKNLVFVLNAKKYHPHLSFVVTIDNGELKETFTSAGVSFAVCRNDISSKIVASYIFEPSVARFNEDLLSSAADNKDYDIQQYYVKEGIKYAGMTYGAVFDDLKNTFNVLAIGVSRSNGQEQVLNKLPDSSFEVKSGDYIIVLTSGRCVKELNKQFDCSEGLYYAEHV</sequence>
<evidence type="ECO:0000256" key="1">
    <source>
        <dbReference type="ARBA" id="ARBA00004651"/>
    </source>
</evidence>
<dbReference type="InterPro" id="IPR050721">
    <property type="entry name" value="Trk_Ktr_HKT_K-transport"/>
</dbReference>